<dbReference type="AlphaFoldDB" id="A0A7J7LH37"/>
<accession>A0A7J7LH37</accession>
<organism evidence="2 3">
    <name type="scientific">Kingdonia uniflora</name>
    <dbReference type="NCBI Taxonomy" id="39325"/>
    <lineage>
        <taxon>Eukaryota</taxon>
        <taxon>Viridiplantae</taxon>
        <taxon>Streptophyta</taxon>
        <taxon>Embryophyta</taxon>
        <taxon>Tracheophyta</taxon>
        <taxon>Spermatophyta</taxon>
        <taxon>Magnoliopsida</taxon>
        <taxon>Ranunculales</taxon>
        <taxon>Circaeasteraceae</taxon>
        <taxon>Kingdonia</taxon>
    </lineage>
</organism>
<dbReference type="GO" id="GO:0006893">
    <property type="term" value="P:Golgi to plasma membrane transport"/>
    <property type="evidence" value="ECO:0007669"/>
    <property type="project" value="TreeGrafter"/>
</dbReference>
<dbReference type="PANTHER" id="PTHR21426">
    <property type="entry name" value="EXOCYST COMPLEX COMPONENT 8"/>
    <property type="match status" value="1"/>
</dbReference>
<keyword evidence="3" id="KW-1185">Reference proteome</keyword>
<reference evidence="2 3" key="1">
    <citation type="journal article" date="2020" name="IScience">
        <title>Genome Sequencing of the Endangered Kingdonia uniflora (Circaeasteraceae, Ranunculales) Reveals Potential Mechanisms of Evolutionary Specialization.</title>
        <authorList>
            <person name="Sun Y."/>
            <person name="Deng T."/>
            <person name="Zhang A."/>
            <person name="Moore M.J."/>
            <person name="Landis J.B."/>
            <person name="Lin N."/>
            <person name="Zhang H."/>
            <person name="Zhang X."/>
            <person name="Huang J."/>
            <person name="Zhang X."/>
            <person name="Sun H."/>
            <person name="Wang H."/>
        </authorList>
    </citation>
    <scope>NUCLEOTIDE SEQUENCE [LARGE SCALE GENOMIC DNA]</scope>
    <source>
        <strain evidence="2">TB1705</strain>
        <tissue evidence="2">Leaf</tissue>
    </source>
</reference>
<dbReference type="GO" id="GO:0000145">
    <property type="term" value="C:exocyst"/>
    <property type="evidence" value="ECO:0007669"/>
    <property type="project" value="InterPro"/>
</dbReference>
<keyword evidence="1" id="KW-0813">Transport</keyword>
<evidence type="ECO:0000313" key="2">
    <source>
        <dbReference type="EMBL" id="KAF6141947.1"/>
    </source>
</evidence>
<evidence type="ECO:0000313" key="3">
    <source>
        <dbReference type="Proteomes" id="UP000541444"/>
    </source>
</evidence>
<protein>
    <submittedName>
        <fullName evidence="2">Uncharacterized protein</fullName>
    </submittedName>
</protein>
<dbReference type="InterPro" id="IPR033961">
    <property type="entry name" value="Exo84"/>
</dbReference>
<dbReference type="GO" id="GO:0008104">
    <property type="term" value="P:intracellular protein localization"/>
    <property type="evidence" value="ECO:0007669"/>
    <property type="project" value="TreeGrafter"/>
</dbReference>
<dbReference type="EMBL" id="JACGCM010002284">
    <property type="protein sequence ID" value="KAF6141947.1"/>
    <property type="molecule type" value="Genomic_DNA"/>
</dbReference>
<proteinExistence type="predicted"/>
<gene>
    <name evidence="2" type="ORF">GIB67_037915</name>
</gene>
<dbReference type="GO" id="GO:0006887">
    <property type="term" value="P:exocytosis"/>
    <property type="evidence" value="ECO:0007669"/>
    <property type="project" value="InterPro"/>
</dbReference>
<dbReference type="PANTHER" id="PTHR21426:SF2">
    <property type="entry name" value="EXOCYST COMPLEX COMPONENT EXO84C"/>
    <property type="match status" value="1"/>
</dbReference>
<dbReference type="Proteomes" id="UP000541444">
    <property type="component" value="Unassembled WGS sequence"/>
</dbReference>
<name>A0A7J7LH37_9MAGN</name>
<sequence>MLPHLRRLPLYVQQACVQASFNQCSILESQGLKLSKLLMVLLQPYVEEVLEMNVRRARSMLLNFEGNDDILPPQIVSAPPGLTTSSSDSMQADSGTRFIFLIKDTMQQLTSEVISHFGAIVLTKISHFFDEYVEILIKALPGPSEDENLAENKEHGFEASDIDDEHITLNDEIILDSDNTDSCVLSIKSSDSFASANMGEVESLNYFTDPEA</sequence>
<comment type="caution">
    <text evidence="2">The sequence shown here is derived from an EMBL/GenBank/DDBJ whole genome shotgun (WGS) entry which is preliminary data.</text>
</comment>
<evidence type="ECO:0000256" key="1">
    <source>
        <dbReference type="ARBA" id="ARBA00022448"/>
    </source>
</evidence>